<feature type="region of interest" description="Disordered" evidence="1">
    <location>
        <begin position="186"/>
        <end position="205"/>
    </location>
</feature>
<proteinExistence type="predicted"/>
<reference evidence="2 3" key="1">
    <citation type="submission" date="2024-01" db="EMBL/GenBank/DDBJ databases">
        <title>Genome assemblies of Stephania.</title>
        <authorList>
            <person name="Yang L."/>
        </authorList>
    </citation>
    <scope>NUCLEOTIDE SEQUENCE [LARGE SCALE GENOMIC DNA]</scope>
    <source>
        <strain evidence="2">JXDWG</strain>
        <tissue evidence="2">Leaf</tissue>
    </source>
</reference>
<evidence type="ECO:0000313" key="2">
    <source>
        <dbReference type="EMBL" id="KAK9100192.1"/>
    </source>
</evidence>
<feature type="compositionally biased region" description="Low complexity" evidence="1">
    <location>
        <begin position="191"/>
        <end position="205"/>
    </location>
</feature>
<name>A0AAP0EXY6_9MAGN</name>
<feature type="compositionally biased region" description="Low complexity" evidence="1">
    <location>
        <begin position="143"/>
        <end position="156"/>
    </location>
</feature>
<accession>A0AAP0EXY6</accession>
<dbReference type="EMBL" id="JBBNAG010000010">
    <property type="protein sequence ID" value="KAK9100192.1"/>
    <property type="molecule type" value="Genomic_DNA"/>
</dbReference>
<sequence>MQIALKLGEVHLTSITSSRFRQNRASDRSITRHRAVHRVAAATMSLPRRHRRSPASPSRRPPRRRAPDRPPRGHAKPLRCSFAPHSRCAHRYHHGRRPIVAEPCAHPGRSPPFVAPDRVVGRPLLLAQRVDPLRGLPRRSSRPRSSLGAPSAGPGSISPPPTLTAASSLSGLLAAASGAVVAAFLKPPSPSAASTSSLASDRPCR</sequence>
<gene>
    <name evidence="2" type="ORF">Scep_023622</name>
</gene>
<evidence type="ECO:0000256" key="1">
    <source>
        <dbReference type="SAM" id="MobiDB-lite"/>
    </source>
</evidence>
<keyword evidence="3" id="KW-1185">Reference proteome</keyword>
<dbReference type="AlphaFoldDB" id="A0AAP0EXY6"/>
<evidence type="ECO:0000313" key="3">
    <source>
        <dbReference type="Proteomes" id="UP001419268"/>
    </source>
</evidence>
<organism evidence="2 3">
    <name type="scientific">Stephania cephalantha</name>
    <dbReference type="NCBI Taxonomy" id="152367"/>
    <lineage>
        <taxon>Eukaryota</taxon>
        <taxon>Viridiplantae</taxon>
        <taxon>Streptophyta</taxon>
        <taxon>Embryophyta</taxon>
        <taxon>Tracheophyta</taxon>
        <taxon>Spermatophyta</taxon>
        <taxon>Magnoliopsida</taxon>
        <taxon>Ranunculales</taxon>
        <taxon>Menispermaceae</taxon>
        <taxon>Menispermoideae</taxon>
        <taxon>Cissampelideae</taxon>
        <taxon>Stephania</taxon>
    </lineage>
</organism>
<feature type="region of interest" description="Disordered" evidence="1">
    <location>
        <begin position="131"/>
        <end position="165"/>
    </location>
</feature>
<protein>
    <submittedName>
        <fullName evidence="2">Uncharacterized protein</fullName>
    </submittedName>
</protein>
<dbReference type="Proteomes" id="UP001419268">
    <property type="component" value="Unassembled WGS sequence"/>
</dbReference>
<feature type="region of interest" description="Disordered" evidence="1">
    <location>
        <begin position="41"/>
        <end position="80"/>
    </location>
</feature>
<comment type="caution">
    <text evidence="2">The sequence shown here is derived from an EMBL/GenBank/DDBJ whole genome shotgun (WGS) entry which is preliminary data.</text>
</comment>